<dbReference type="SUPFAM" id="SSF54285">
    <property type="entry name" value="MoaD/ThiS"/>
    <property type="match status" value="1"/>
</dbReference>
<dbReference type="Pfam" id="PF02597">
    <property type="entry name" value="ThiS"/>
    <property type="match status" value="1"/>
</dbReference>
<protein>
    <submittedName>
        <fullName evidence="1">Sulfur carrier protein ThiS</fullName>
    </submittedName>
</protein>
<dbReference type="RefSeq" id="WP_101474783.1">
    <property type="nucleotide sequence ID" value="NZ_CP060637.1"/>
</dbReference>
<dbReference type="NCBIfam" id="TIGR01683">
    <property type="entry name" value="thiS"/>
    <property type="match status" value="1"/>
</dbReference>
<dbReference type="InterPro" id="IPR003749">
    <property type="entry name" value="ThiS/MoaD-like"/>
</dbReference>
<reference evidence="1 2" key="1">
    <citation type="submission" date="2020-08" db="EMBL/GenBank/DDBJ databases">
        <authorList>
            <person name="Liu C."/>
            <person name="Sun Q."/>
        </authorList>
    </citation>
    <scope>NUCLEOTIDE SEQUENCE [LARGE SCALE GENOMIC DNA]</scope>
    <source>
        <strain evidence="1 2">NSJ-57</strain>
    </source>
</reference>
<evidence type="ECO:0000313" key="2">
    <source>
        <dbReference type="Proteomes" id="UP000515913"/>
    </source>
</evidence>
<dbReference type="EMBL" id="CP060637">
    <property type="protein sequence ID" value="QNM15895.1"/>
    <property type="molecule type" value="Genomic_DNA"/>
</dbReference>
<organism evidence="1 2">
    <name type="scientific">Fusobacterium hominis</name>
    <dbReference type="NCBI Taxonomy" id="2764326"/>
    <lineage>
        <taxon>Bacteria</taxon>
        <taxon>Fusobacteriati</taxon>
        <taxon>Fusobacteriota</taxon>
        <taxon>Fusobacteriia</taxon>
        <taxon>Fusobacteriales</taxon>
        <taxon>Fusobacteriaceae</taxon>
        <taxon>Fusobacterium</taxon>
    </lineage>
</organism>
<keyword evidence="2" id="KW-1185">Reference proteome</keyword>
<dbReference type="AlphaFoldDB" id="A0A7G9GYL3"/>
<dbReference type="InterPro" id="IPR012675">
    <property type="entry name" value="Beta-grasp_dom_sf"/>
</dbReference>
<dbReference type="Proteomes" id="UP000515913">
    <property type="component" value="Chromosome"/>
</dbReference>
<proteinExistence type="predicted"/>
<evidence type="ECO:0000313" key="1">
    <source>
        <dbReference type="EMBL" id="QNM15895.1"/>
    </source>
</evidence>
<dbReference type="InterPro" id="IPR010035">
    <property type="entry name" value="Thi_S"/>
</dbReference>
<gene>
    <name evidence="1" type="primary">thiS</name>
    <name evidence="1" type="ORF">H9Q81_03410</name>
</gene>
<dbReference type="KEGG" id="fho:H9Q81_03410"/>
<name>A0A7G9GYL3_9FUSO</name>
<sequence>MNIKLNGEIYNINKENITVVELLEELSIKWKIDLSGAVVLVNDNVIKKTSWNDEKIANDYVVEVLSFVSGG</sequence>
<dbReference type="Gene3D" id="3.10.20.30">
    <property type="match status" value="1"/>
</dbReference>
<dbReference type="CDD" id="cd00565">
    <property type="entry name" value="Ubl_ThiS"/>
    <property type="match status" value="1"/>
</dbReference>
<accession>A0A7G9GYL3</accession>
<dbReference type="InterPro" id="IPR016155">
    <property type="entry name" value="Mopterin_synth/thiamin_S_b"/>
</dbReference>